<feature type="zinc finger region" description="C3H1-type" evidence="1">
    <location>
        <begin position="371"/>
        <end position="399"/>
    </location>
</feature>
<gene>
    <name evidence="4" type="ORF">B0H16DRAFT_28332</name>
</gene>
<organism evidence="4 5">
    <name type="scientific">Mycena metata</name>
    <dbReference type="NCBI Taxonomy" id="1033252"/>
    <lineage>
        <taxon>Eukaryota</taxon>
        <taxon>Fungi</taxon>
        <taxon>Dikarya</taxon>
        <taxon>Basidiomycota</taxon>
        <taxon>Agaricomycotina</taxon>
        <taxon>Agaricomycetes</taxon>
        <taxon>Agaricomycetidae</taxon>
        <taxon>Agaricales</taxon>
        <taxon>Marasmiineae</taxon>
        <taxon>Mycenaceae</taxon>
        <taxon>Mycena</taxon>
    </lineage>
</organism>
<comment type="caution">
    <text evidence="4">The sequence shown here is derived from an EMBL/GenBank/DDBJ whole genome shotgun (WGS) entry which is preliminary data.</text>
</comment>
<sequence length="450" mass="49939">MDERASPMHRWESLLEEQSAIFKRTTDENELLRLRVIELERELGVWKLGFTKADEDNATLKGSNAQLESILGSLKNDNPLLLCLIDGDGHIFKKELITQGRSGGRQAAMLLTKGLTDYTARATDTPQMSRAQVWLTVFCNKTGLIDTLVNQDICTKEQFKEFCFGFNQAAPLFSILDVGPGKESADSKIKEYLRVFTRFPQTSFVFFGGGHDNGYTSSLTLLENEGLMHKIVLLRGYKAIALELRNLNLPEITVDGVFMPRKLSNPFTRNKGQLPEHGPAMSAPGSPKKTSIHSTPSSSGDEPRYLEPGVVGHINEVLLSFLLSIPLQPLHKQTPPPCTFFYLSACKQGAKCTYGHDYILTPENYHDLRENGKKAPCPMINRNKVCPSGDNCPSGHFCPRGENCAYYKRRTCKFVGHSMHTKPSAGSKNAGTSSSPSEETRSESTDHAAF</sequence>
<feature type="zinc finger region" description="C3H1-type" evidence="1">
    <location>
        <begin position="332"/>
        <end position="359"/>
    </location>
</feature>
<dbReference type="InterPro" id="IPR000571">
    <property type="entry name" value="Znf_CCCH"/>
</dbReference>
<keyword evidence="5" id="KW-1185">Reference proteome</keyword>
<accession>A0AAD7KIA5</accession>
<feature type="compositionally biased region" description="Basic and acidic residues" evidence="2">
    <location>
        <begin position="438"/>
        <end position="450"/>
    </location>
</feature>
<keyword evidence="1" id="KW-0862">Zinc</keyword>
<evidence type="ECO:0000256" key="2">
    <source>
        <dbReference type="SAM" id="MobiDB-lite"/>
    </source>
</evidence>
<dbReference type="GO" id="GO:0008270">
    <property type="term" value="F:zinc ion binding"/>
    <property type="evidence" value="ECO:0007669"/>
    <property type="project" value="UniProtKB-KW"/>
</dbReference>
<dbReference type="PANTHER" id="PTHR37543:SF1">
    <property type="entry name" value="CCCH ZINC FINGER DNA BINDING PROTEIN (AFU_ORTHOLOGUE AFUA_5G12760)"/>
    <property type="match status" value="1"/>
</dbReference>
<dbReference type="PROSITE" id="PS50103">
    <property type="entry name" value="ZF_C3H1"/>
    <property type="match status" value="2"/>
</dbReference>
<evidence type="ECO:0000259" key="3">
    <source>
        <dbReference type="PROSITE" id="PS50103"/>
    </source>
</evidence>
<feature type="compositionally biased region" description="Polar residues" evidence="2">
    <location>
        <begin position="288"/>
        <end position="300"/>
    </location>
</feature>
<keyword evidence="1" id="KW-0479">Metal-binding</keyword>
<feature type="region of interest" description="Disordered" evidence="2">
    <location>
        <begin position="420"/>
        <end position="450"/>
    </location>
</feature>
<dbReference type="AlphaFoldDB" id="A0AAD7KIA5"/>
<evidence type="ECO:0000313" key="5">
    <source>
        <dbReference type="Proteomes" id="UP001215598"/>
    </source>
</evidence>
<name>A0AAD7KIA5_9AGAR</name>
<dbReference type="InterPro" id="IPR057683">
    <property type="entry name" value="DUF7923"/>
</dbReference>
<dbReference type="Pfam" id="PF25540">
    <property type="entry name" value="DUF7923"/>
    <property type="match status" value="1"/>
</dbReference>
<feature type="domain" description="C3H1-type" evidence="3">
    <location>
        <begin position="371"/>
        <end position="399"/>
    </location>
</feature>
<protein>
    <recommendedName>
        <fullName evidence="3">C3H1-type domain-containing protein</fullName>
    </recommendedName>
</protein>
<dbReference type="Gene3D" id="4.10.1000.10">
    <property type="entry name" value="Zinc finger, CCCH-type"/>
    <property type="match status" value="1"/>
</dbReference>
<evidence type="ECO:0000256" key="1">
    <source>
        <dbReference type="PROSITE-ProRule" id="PRU00723"/>
    </source>
</evidence>
<feature type="region of interest" description="Disordered" evidence="2">
    <location>
        <begin position="266"/>
        <end position="306"/>
    </location>
</feature>
<dbReference type="EMBL" id="JARKIB010000001">
    <property type="protein sequence ID" value="KAJ7786351.1"/>
    <property type="molecule type" value="Genomic_DNA"/>
</dbReference>
<keyword evidence="1" id="KW-0863">Zinc-finger</keyword>
<reference evidence="4" key="1">
    <citation type="submission" date="2023-03" db="EMBL/GenBank/DDBJ databases">
        <title>Massive genome expansion in bonnet fungi (Mycena s.s.) driven by repeated elements and novel gene families across ecological guilds.</title>
        <authorList>
            <consortium name="Lawrence Berkeley National Laboratory"/>
            <person name="Harder C.B."/>
            <person name="Miyauchi S."/>
            <person name="Viragh M."/>
            <person name="Kuo A."/>
            <person name="Thoen E."/>
            <person name="Andreopoulos B."/>
            <person name="Lu D."/>
            <person name="Skrede I."/>
            <person name="Drula E."/>
            <person name="Henrissat B."/>
            <person name="Morin E."/>
            <person name="Kohler A."/>
            <person name="Barry K."/>
            <person name="LaButti K."/>
            <person name="Morin E."/>
            <person name="Salamov A."/>
            <person name="Lipzen A."/>
            <person name="Mereny Z."/>
            <person name="Hegedus B."/>
            <person name="Baldrian P."/>
            <person name="Stursova M."/>
            <person name="Weitz H."/>
            <person name="Taylor A."/>
            <person name="Grigoriev I.V."/>
            <person name="Nagy L.G."/>
            <person name="Martin F."/>
            <person name="Kauserud H."/>
        </authorList>
    </citation>
    <scope>NUCLEOTIDE SEQUENCE</scope>
    <source>
        <strain evidence="4">CBHHK182m</strain>
    </source>
</reference>
<evidence type="ECO:0000313" key="4">
    <source>
        <dbReference type="EMBL" id="KAJ7786351.1"/>
    </source>
</evidence>
<proteinExistence type="predicted"/>
<feature type="domain" description="C3H1-type" evidence="3">
    <location>
        <begin position="332"/>
        <end position="359"/>
    </location>
</feature>
<dbReference type="Proteomes" id="UP001215598">
    <property type="component" value="Unassembled WGS sequence"/>
</dbReference>
<dbReference type="PANTHER" id="PTHR37543">
    <property type="entry name" value="CCCH ZINC FINGER DNA BINDING PROTEIN (AFU_ORTHOLOGUE AFUA_5G12760)"/>
    <property type="match status" value="1"/>
</dbReference>